<protein>
    <submittedName>
        <fullName evidence="1">Uncharacterized protein</fullName>
    </submittedName>
</protein>
<feature type="non-terminal residue" evidence="1">
    <location>
        <position position="84"/>
    </location>
</feature>
<dbReference type="Proteomes" id="UP000214596">
    <property type="component" value="Unassembled WGS sequence"/>
</dbReference>
<organism evidence="1 2">
    <name type="scientific">Vibrio parahaemolyticus</name>
    <dbReference type="NCBI Taxonomy" id="670"/>
    <lineage>
        <taxon>Bacteria</taxon>
        <taxon>Pseudomonadati</taxon>
        <taxon>Pseudomonadota</taxon>
        <taxon>Gammaproteobacteria</taxon>
        <taxon>Vibrionales</taxon>
        <taxon>Vibrionaceae</taxon>
        <taxon>Vibrio</taxon>
    </lineage>
</organism>
<name>A0A227IYI0_VIBPH</name>
<reference evidence="1 2" key="1">
    <citation type="journal article" date="2017" name="Appl. Environ. Microbiol.">
        <title>Parallel evolution of two clades of a major Atlantic endemic Vibrio parahaemolyticus pathogen lineage by independent acquisition of related pathogenicity islands.</title>
        <authorList>
            <person name="Xu F."/>
            <person name="Gonzalez-Escalona N."/>
            <person name="Drees K.P."/>
            <person name="Sebra R.P."/>
            <person name="Cooper V.S."/>
            <person name="Jones S.H."/>
            <person name="Whistler C.A."/>
        </authorList>
    </citation>
    <scope>NUCLEOTIDE SEQUENCE [LARGE SCALE GENOMIC DNA]</scope>
    <source>
        <strain evidence="1 2">MAVP-3</strain>
    </source>
</reference>
<dbReference type="EMBL" id="NIXT01004935">
    <property type="protein sequence ID" value="OXE27916.1"/>
    <property type="molecule type" value="Genomic_DNA"/>
</dbReference>
<proteinExistence type="predicted"/>
<gene>
    <name evidence="1" type="ORF">CA163_36620</name>
</gene>
<accession>A0A227IYI0</accession>
<comment type="caution">
    <text evidence="1">The sequence shown here is derived from an EMBL/GenBank/DDBJ whole genome shotgun (WGS) entry which is preliminary data.</text>
</comment>
<evidence type="ECO:0000313" key="1">
    <source>
        <dbReference type="EMBL" id="OXE27916.1"/>
    </source>
</evidence>
<sequence length="84" mass="9418">KTSLVGENISNIRPLAKVPMLNVTDNENPKLWATNHEFKLCSLGNGKPDQYGAFEVLTPEHTIHALGRDLPKEGEQTFTFRFPP</sequence>
<evidence type="ECO:0000313" key="2">
    <source>
        <dbReference type="Proteomes" id="UP000214596"/>
    </source>
</evidence>
<feature type="non-terminal residue" evidence="1">
    <location>
        <position position="1"/>
    </location>
</feature>
<dbReference type="AlphaFoldDB" id="A0A227IYI0"/>